<evidence type="ECO:0000313" key="2">
    <source>
        <dbReference type="EMBL" id="OJX57657.1"/>
    </source>
</evidence>
<dbReference type="EMBL" id="MKVH01000021">
    <property type="protein sequence ID" value="OJX57657.1"/>
    <property type="molecule type" value="Genomic_DNA"/>
</dbReference>
<proteinExistence type="predicted"/>
<organism evidence="2 3">
    <name type="scientific">Candidatus Kapaibacterium thiocyanatum</name>
    <dbReference type="NCBI Taxonomy" id="1895771"/>
    <lineage>
        <taxon>Bacteria</taxon>
        <taxon>Pseudomonadati</taxon>
        <taxon>Candidatus Kapaibacteriota</taxon>
        <taxon>Candidatus Kapaibacteriia</taxon>
        <taxon>Candidatus Kapaibacteriales</taxon>
        <taxon>Candidatus Kapaibacteriaceae</taxon>
        <taxon>Candidatus Kapaibacterium</taxon>
    </lineage>
</organism>
<sequence length="141" mass="16597">MIAILQELVSAGYHREQDYWLPKAERRLLFEDWSFKSPKIMTLPDMYGGGISADTTPTIPVPRHQSIVRENAQRAYELGYSDGYRNGRSDRTPDERRRDDKARQDLLDALRASHRRDEELDEAQREITRLRAVIRELQRRA</sequence>
<protein>
    <submittedName>
        <fullName evidence="2">Uncharacterized protein</fullName>
    </submittedName>
</protein>
<evidence type="ECO:0000256" key="1">
    <source>
        <dbReference type="SAM" id="MobiDB-lite"/>
    </source>
</evidence>
<feature type="compositionally biased region" description="Basic and acidic residues" evidence="1">
    <location>
        <begin position="85"/>
        <end position="102"/>
    </location>
</feature>
<reference evidence="2 3" key="1">
    <citation type="submission" date="2016-09" db="EMBL/GenBank/DDBJ databases">
        <title>Genome-resolved meta-omics ties microbial dynamics to process performance in biotechnology for thiocyanate degradation.</title>
        <authorList>
            <person name="Kantor R.S."/>
            <person name="Huddy R.J."/>
            <person name="Iyer R."/>
            <person name="Thomas B.C."/>
            <person name="Brown C.T."/>
            <person name="Anantharaman K."/>
            <person name="Tringe S."/>
            <person name="Hettich R.L."/>
            <person name="Harrison S.T."/>
            <person name="Banfield J.F."/>
        </authorList>
    </citation>
    <scope>NUCLEOTIDE SEQUENCE [LARGE SCALE GENOMIC DNA]</scope>
    <source>
        <strain evidence="2">59-99</strain>
    </source>
</reference>
<dbReference type="STRING" id="1895771.BGO89_06710"/>
<gene>
    <name evidence="2" type="ORF">BGO89_06710</name>
</gene>
<accession>A0A1M3KYS4</accession>
<dbReference type="Proteomes" id="UP000184233">
    <property type="component" value="Unassembled WGS sequence"/>
</dbReference>
<evidence type="ECO:0000313" key="3">
    <source>
        <dbReference type="Proteomes" id="UP000184233"/>
    </source>
</evidence>
<feature type="region of interest" description="Disordered" evidence="1">
    <location>
        <begin position="77"/>
        <end position="102"/>
    </location>
</feature>
<comment type="caution">
    <text evidence="2">The sequence shown here is derived from an EMBL/GenBank/DDBJ whole genome shotgun (WGS) entry which is preliminary data.</text>
</comment>
<name>A0A1M3KYS4_9BACT</name>
<dbReference type="AlphaFoldDB" id="A0A1M3KYS4"/>